<dbReference type="Pfam" id="PF00496">
    <property type="entry name" value="SBP_bac_5"/>
    <property type="match status" value="1"/>
</dbReference>
<evidence type="ECO:0000256" key="3">
    <source>
        <dbReference type="SAM" id="SignalP"/>
    </source>
</evidence>
<dbReference type="Gene3D" id="3.90.76.10">
    <property type="entry name" value="Dipeptide-binding Protein, Domain 1"/>
    <property type="match status" value="1"/>
</dbReference>
<dbReference type="PANTHER" id="PTHR30290:SF83">
    <property type="entry name" value="ABC TRANSPORTER SUBSTRATE-BINDING PROTEIN"/>
    <property type="match status" value="1"/>
</dbReference>
<feature type="chain" id="PRO_5040830457" evidence="3">
    <location>
        <begin position="25"/>
        <end position="536"/>
    </location>
</feature>
<dbReference type="RefSeq" id="WP_211861589.1">
    <property type="nucleotide sequence ID" value="NZ_JAAEDM010000016.1"/>
</dbReference>
<dbReference type="CDD" id="cd08495">
    <property type="entry name" value="PBP2_NikA_DppA_OppA_like_8"/>
    <property type="match status" value="1"/>
</dbReference>
<keyword evidence="3" id="KW-0732">Signal</keyword>
<sequence length="536" mass="59928">MRTSRLAGGVVAAAFALTTGTALAQQPRTLRIAMTATDVPTTTGLPNNGFEGLRFLGYPIFESLVLWDLSNPQQNAGVRPGLAERYEQDANDPKIWRFHLRRNVTFHDGTPFNADAVIWNFDRFFRNDSPQFDATGSAIVRGRVPALESYRKVDDFTVEMTTARPLSYWPYLVTYILLASPQSWETAGRDWGRVAALPPAGTGPFRLSRFVPRQSAELTRHDGYWDANGRARLDRILLLPMPEANTRLAALRSGQVDWIEVPPPDAIPSLRSAGFTISTGSYPHVWPWTFATGRDGSPVQDVRVRQALNYCVDREGMVQLVNGTAEPAVGFLKPNDPAFGSPQNRYRLDPARGRALLAEAGYNAQRPLTIKVGISNSGSGQMLPLPMNEFVQQSLQEHCGVRVNFEVVEWNTLLSALRFTPMQPQWLGADAVNISLYSSDPSAMARWFLSANFSPAGSNNGHWRDAQFDAAFAQLEVERDPTRQAALLRTAHERLVDNPPWLWIVHDLNPRAMSRRVRNFTPAQSWFQDLARIEVQ</sequence>
<dbReference type="GO" id="GO:0030288">
    <property type="term" value="C:outer membrane-bounded periplasmic space"/>
    <property type="evidence" value="ECO:0007669"/>
    <property type="project" value="UniProtKB-ARBA"/>
</dbReference>
<comment type="subcellular location">
    <subcellularLocation>
        <location evidence="1">Periplasm</location>
    </subcellularLocation>
</comment>
<dbReference type="Gene3D" id="3.40.190.10">
    <property type="entry name" value="Periplasmic binding protein-like II"/>
    <property type="match status" value="1"/>
</dbReference>
<dbReference type="Proteomes" id="UP001138751">
    <property type="component" value="Unassembled WGS sequence"/>
</dbReference>
<dbReference type="Gene3D" id="3.10.105.10">
    <property type="entry name" value="Dipeptide-binding Protein, Domain 3"/>
    <property type="match status" value="1"/>
</dbReference>
<dbReference type="PANTHER" id="PTHR30290">
    <property type="entry name" value="PERIPLASMIC BINDING COMPONENT OF ABC TRANSPORTER"/>
    <property type="match status" value="1"/>
</dbReference>
<feature type="domain" description="Solute-binding protein family 5" evidence="4">
    <location>
        <begin position="78"/>
        <end position="418"/>
    </location>
</feature>
<dbReference type="EMBL" id="JAAEDM010000016">
    <property type="protein sequence ID" value="MBR0671213.1"/>
    <property type="molecule type" value="Genomic_DNA"/>
</dbReference>
<evidence type="ECO:0000313" key="6">
    <source>
        <dbReference type="Proteomes" id="UP001138751"/>
    </source>
</evidence>
<comment type="similarity">
    <text evidence="2">Belongs to the bacterial solute-binding protein 5 family.</text>
</comment>
<dbReference type="InterPro" id="IPR039424">
    <property type="entry name" value="SBP_5"/>
</dbReference>
<evidence type="ECO:0000313" key="5">
    <source>
        <dbReference type="EMBL" id="MBR0671213.1"/>
    </source>
</evidence>
<comment type="caution">
    <text evidence="5">The sequence shown here is derived from an EMBL/GenBank/DDBJ whole genome shotgun (WGS) entry which is preliminary data.</text>
</comment>
<name>A0A9X9WVN4_9PROT</name>
<dbReference type="GO" id="GO:0043190">
    <property type="term" value="C:ATP-binding cassette (ABC) transporter complex"/>
    <property type="evidence" value="ECO:0007669"/>
    <property type="project" value="InterPro"/>
</dbReference>
<keyword evidence="6" id="KW-1185">Reference proteome</keyword>
<proteinExistence type="inferred from homology"/>
<reference evidence="5" key="2">
    <citation type="journal article" date="2021" name="Syst. Appl. Microbiol.">
        <title>Roseomonas hellenica sp. nov., isolated from roots of wild-growing Alkanna tinctoria.</title>
        <authorList>
            <person name="Rat A."/>
            <person name="Naranjo H.D."/>
            <person name="Lebbe L."/>
            <person name="Cnockaert M."/>
            <person name="Krigas N."/>
            <person name="Grigoriadou K."/>
            <person name="Maloupa E."/>
            <person name="Willems A."/>
        </authorList>
    </citation>
    <scope>NUCLEOTIDE SEQUENCE</scope>
    <source>
        <strain evidence="5">LMG 31231</strain>
    </source>
</reference>
<dbReference type="PIRSF" id="PIRSF002741">
    <property type="entry name" value="MppA"/>
    <property type="match status" value="1"/>
</dbReference>
<evidence type="ECO:0000256" key="2">
    <source>
        <dbReference type="ARBA" id="ARBA00005695"/>
    </source>
</evidence>
<dbReference type="SUPFAM" id="SSF53850">
    <property type="entry name" value="Periplasmic binding protein-like II"/>
    <property type="match status" value="1"/>
</dbReference>
<organism evidence="5 6">
    <name type="scientific">Neoroseomonas soli</name>
    <dbReference type="NCBI Taxonomy" id="1081025"/>
    <lineage>
        <taxon>Bacteria</taxon>
        <taxon>Pseudomonadati</taxon>
        <taxon>Pseudomonadota</taxon>
        <taxon>Alphaproteobacteria</taxon>
        <taxon>Acetobacterales</taxon>
        <taxon>Acetobacteraceae</taxon>
        <taxon>Neoroseomonas</taxon>
    </lineage>
</organism>
<reference evidence="5" key="1">
    <citation type="submission" date="2020-01" db="EMBL/GenBank/DDBJ databases">
        <authorList>
            <person name="Rat A."/>
        </authorList>
    </citation>
    <scope>NUCLEOTIDE SEQUENCE</scope>
    <source>
        <strain evidence="5">LMG 31231</strain>
    </source>
</reference>
<protein>
    <submittedName>
        <fullName evidence="5">4-phytase</fullName>
    </submittedName>
</protein>
<dbReference type="InterPro" id="IPR030678">
    <property type="entry name" value="Peptide/Ni-bd"/>
</dbReference>
<feature type="signal peptide" evidence="3">
    <location>
        <begin position="1"/>
        <end position="24"/>
    </location>
</feature>
<dbReference type="GO" id="GO:0015833">
    <property type="term" value="P:peptide transport"/>
    <property type="evidence" value="ECO:0007669"/>
    <property type="project" value="TreeGrafter"/>
</dbReference>
<dbReference type="InterPro" id="IPR000914">
    <property type="entry name" value="SBP_5_dom"/>
</dbReference>
<evidence type="ECO:0000259" key="4">
    <source>
        <dbReference type="Pfam" id="PF00496"/>
    </source>
</evidence>
<dbReference type="AlphaFoldDB" id="A0A9X9WVN4"/>
<accession>A0A9X9WVN4</accession>
<dbReference type="GO" id="GO:1904680">
    <property type="term" value="F:peptide transmembrane transporter activity"/>
    <property type="evidence" value="ECO:0007669"/>
    <property type="project" value="TreeGrafter"/>
</dbReference>
<gene>
    <name evidence="5" type="ORF">GXW76_08515</name>
</gene>
<evidence type="ECO:0000256" key="1">
    <source>
        <dbReference type="ARBA" id="ARBA00004418"/>
    </source>
</evidence>